<dbReference type="SUPFAM" id="SSF110849">
    <property type="entry name" value="ParB/Sulfiredoxin"/>
    <property type="match status" value="1"/>
</dbReference>
<protein>
    <submittedName>
        <fullName evidence="3">Chromosome partitioning protein</fullName>
    </submittedName>
</protein>
<evidence type="ECO:0000256" key="1">
    <source>
        <dbReference type="SAM" id="MobiDB-lite"/>
    </source>
</evidence>
<dbReference type="PANTHER" id="PTHR33375">
    <property type="entry name" value="CHROMOSOME-PARTITIONING PROTEIN PARB-RELATED"/>
    <property type="match status" value="1"/>
</dbReference>
<organism evidence="3">
    <name type="scientific">Siphoviridae sp. ct4fm14</name>
    <dbReference type="NCBI Taxonomy" id="2825331"/>
    <lineage>
        <taxon>Viruses</taxon>
        <taxon>Duplodnaviria</taxon>
        <taxon>Heunggongvirae</taxon>
        <taxon>Uroviricota</taxon>
        <taxon>Caudoviricetes</taxon>
    </lineage>
</organism>
<reference evidence="3" key="1">
    <citation type="journal article" date="2021" name="Proc. Natl. Acad. Sci. U.S.A.">
        <title>A Catalog of Tens of Thousands of Viruses from Human Metagenomes Reveals Hidden Associations with Chronic Diseases.</title>
        <authorList>
            <person name="Tisza M.J."/>
            <person name="Buck C.B."/>
        </authorList>
    </citation>
    <scope>NUCLEOTIDE SEQUENCE</scope>
    <source>
        <strain evidence="3">Ct4fm14</strain>
    </source>
</reference>
<dbReference type="InterPro" id="IPR003115">
    <property type="entry name" value="ParB_N"/>
</dbReference>
<feature type="region of interest" description="Disordered" evidence="1">
    <location>
        <begin position="1"/>
        <end position="21"/>
    </location>
</feature>
<dbReference type="Gene3D" id="3.90.1530.10">
    <property type="entry name" value="Conserved hypothetical protein from pyrococcus furiosus pfu- 392566-001, ParB domain"/>
    <property type="match status" value="1"/>
</dbReference>
<evidence type="ECO:0000259" key="2">
    <source>
        <dbReference type="SMART" id="SM00470"/>
    </source>
</evidence>
<sequence>MPKMPDISSILGEQLRDVPNLGTEGELRELPVEDVHPNPGNFYPPIDSTAMEDLQESIQANGVLEPLLVVRDGDGYRLISGHNRLQAVRHLHLCGPDAQRWATVPCRILPPMDELREQTAIIEANRQRVKTPQVLQQEAKELTRLYTERKKAGEDLPGRVRDRVAEDLRISAARASRLAAIDTGLKIPGFQRMWRDGDINESVAYEISKLDLDQQYRLLDYHIDGGHPLSLPTIRRFGVIYDKLCKGACPATGGSCEIADQQYAAFYRGGEWTGCAGCCSLCKARNNCRIVCDYCKPEETAQEEPSPVNAEAEKAAEDPIFCAGWYTSDVRPEPGAEIVFIDDAGIADVDVYREDEMLKDTATLWSEVVFWTLSPLHPTADAFRHSPPPAWQELDEHWPDYGTALLLCRGNRLGGYEYQPAVCVDCESNASPFVSPGDDIHIEDWDIYRWWLPFQPKD</sequence>
<accession>A0A8S5UT85</accession>
<feature type="domain" description="ParB-like N-terminal" evidence="2">
    <location>
        <begin position="28"/>
        <end position="125"/>
    </location>
</feature>
<proteinExistence type="predicted"/>
<dbReference type="InterPro" id="IPR036086">
    <property type="entry name" value="ParB/Sulfiredoxin_sf"/>
</dbReference>
<dbReference type="InterPro" id="IPR050336">
    <property type="entry name" value="Chromosome_partition/occlusion"/>
</dbReference>
<dbReference type="GO" id="GO:0007059">
    <property type="term" value="P:chromosome segregation"/>
    <property type="evidence" value="ECO:0007669"/>
    <property type="project" value="TreeGrafter"/>
</dbReference>
<dbReference type="SMART" id="SM00470">
    <property type="entry name" value="ParB"/>
    <property type="match status" value="1"/>
</dbReference>
<dbReference type="Pfam" id="PF02195">
    <property type="entry name" value="ParB_N"/>
    <property type="match status" value="1"/>
</dbReference>
<evidence type="ECO:0000313" key="3">
    <source>
        <dbReference type="EMBL" id="DAF97620.1"/>
    </source>
</evidence>
<name>A0A8S5UT85_9CAUD</name>
<dbReference type="PANTHER" id="PTHR33375:SF1">
    <property type="entry name" value="CHROMOSOME-PARTITIONING PROTEIN PARB-RELATED"/>
    <property type="match status" value="1"/>
</dbReference>
<dbReference type="GO" id="GO:0045881">
    <property type="term" value="P:positive regulation of sporulation resulting in formation of a cellular spore"/>
    <property type="evidence" value="ECO:0007669"/>
    <property type="project" value="TreeGrafter"/>
</dbReference>
<dbReference type="EMBL" id="BK016135">
    <property type="protein sequence ID" value="DAF97620.1"/>
    <property type="molecule type" value="Genomic_DNA"/>
</dbReference>